<dbReference type="PROSITE" id="PS01289">
    <property type="entry name" value="TSC22"/>
    <property type="match status" value="1"/>
</dbReference>
<evidence type="ECO:0000313" key="4">
    <source>
        <dbReference type="Ensembl" id="ENSSFAP00005028405.1"/>
    </source>
</evidence>
<dbReference type="GO" id="GO:0006357">
    <property type="term" value="P:regulation of transcription by RNA polymerase II"/>
    <property type="evidence" value="ECO:0007669"/>
    <property type="project" value="InterPro"/>
</dbReference>
<reference evidence="4" key="2">
    <citation type="submission" date="2025-08" db="UniProtKB">
        <authorList>
            <consortium name="Ensembl"/>
        </authorList>
    </citation>
    <scope>IDENTIFICATION</scope>
</reference>
<dbReference type="InterPro" id="IPR047862">
    <property type="entry name" value="TSC22/BUN_CS"/>
</dbReference>
<dbReference type="PANTHER" id="PTHR46894:SF1">
    <property type="entry name" value="TSC22 DOMAIN FAMILY PROTEIN 2"/>
    <property type="match status" value="1"/>
</dbReference>
<feature type="compositionally biased region" description="Acidic residues" evidence="3">
    <location>
        <begin position="29"/>
        <end position="38"/>
    </location>
</feature>
<feature type="compositionally biased region" description="Low complexity" evidence="3">
    <location>
        <begin position="302"/>
        <end position="315"/>
    </location>
</feature>
<reference evidence="4" key="3">
    <citation type="submission" date="2025-09" db="UniProtKB">
        <authorList>
            <consortium name="Ensembl"/>
        </authorList>
    </citation>
    <scope>IDENTIFICATION</scope>
</reference>
<proteinExistence type="inferred from homology"/>
<dbReference type="OMA" id="TFYQVFH"/>
<name>A0A672HHK2_SALFA</name>
<dbReference type="GeneID" id="115405037"/>
<evidence type="ECO:0000256" key="2">
    <source>
        <dbReference type="SAM" id="Coils"/>
    </source>
</evidence>
<dbReference type="InterPro" id="IPR053049">
    <property type="entry name" value="TSC22_domain_protein_2"/>
</dbReference>
<keyword evidence="5" id="KW-1185">Reference proteome</keyword>
<keyword evidence="2" id="KW-0175">Coiled coil</keyword>
<dbReference type="AlphaFoldDB" id="A0A672HHK2"/>
<evidence type="ECO:0000313" key="5">
    <source>
        <dbReference type="Proteomes" id="UP000472267"/>
    </source>
</evidence>
<dbReference type="FunCoup" id="A0A672HHK2">
    <property type="interactions" value="639"/>
</dbReference>
<feature type="compositionally biased region" description="Low complexity" evidence="3">
    <location>
        <begin position="655"/>
        <end position="674"/>
    </location>
</feature>
<protein>
    <recommendedName>
        <fullName evidence="6">TSC22 domain family member 2</fullName>
    </recommendedName>
</protein>
<feature type="coiled-coil region" evidence="2">
    <location>
        <begin position="568"/>
        <end position="602"/>
    </location>
</feature>
<gene>
    <name evidence="4" type="primary">tsc22d2</name>
</gene>
<dbReference type="FunFam" id="1.20.5.490:FF:000002">
    <property type="entry name" value="TSC22 domain family, member 1"/>
    <property type="match status" value="1"/>
</dbReference>
<reference evidence="4" key="1">
    <citation type="submission" date="2019-06" db="EMBL/GenBank/DDBJ databases">
        <authorList>
            <consortium name="Wellcome Sanger Institute Data Sharing"/>
        </authorList>
    </citation>
    <scope>NUCLEOTIDE SEQUENCE [LARGE SCALE GENOMIC DNA]</scope>
</reference>
<dbReference type="Pfam" id="PF01166">
    <property type="entry name" value="TSC22"/>
    <property type="match status" value="1"/>
</dbReference>
<organism evidence="4 5">
    <name type="scientific">Salarias fasciatus</name>
    <name type="common">Jewelled blenny</name>
    <name type="synonym">Blennius fasciatus</name>
    <dbReference type="NCBI Taxonomy" id="181472"/>
    <lineage>
        <taxon>Eukaryota</taxon>
        <taxon>Metazoa</taxon>
        <taxon>Chordata</taxon>
        <taxon>Craniata</taxon>
        <taxon>Vertebrata</taxon>
        <taxon>Euteleostomi</taxon>
        <taxon>Actinopterygii</taxon>
        <taxon>Neopterygii</taxon>
        <taxon>Teleostei</taxon>
        <taxon>Neoteleostei</taxon>
        <taxon>Acanthomorphata</taxon>
        <taxon>Ovalentaria</taxon>
        <taxon>Blenniimorphae</taxon>
        <taxon>Blenniiformes</taxon>
        <taxon>Blennioidei</taxon>
        <taxon>Blenniidae</taxon>
        <taxon>Salariinae</taxon>
        <taxon>Salarias</taxon>
    </lineage>
</organism>
<accession>A0A672HHK2</accession>
<dbReference type="RefSeq" id="XP_029970320.1">
    <property type="nucleotide sequence ID" value="XM_030114460.1"/>
</dbReference>
<dbReference type="SUPFAM" id="SSF58026">
    <property type="entry name" value="Delta-sleep-inducing peptide immunoreactive peptide"/>
    <property type="match status" value="1"/>
</dbReference>
<dbReference type="Proteomes" id="UP000472267">
    <property type="component" value="Chromosome 18"/>
</dbReference>
<dbReference type="Ensembl" id="ENSSFAT00005029467.1">
    <property type="protein sequence ID" value="ENSSFAP00005028405.1"/>
    <property type="gene ID" value="ENSSFAG00005014499.1"/>
</dbReference>
<feature type="region of interest" description="Disordered" evidence="3">
    <location>
        <begin position="240"/>
        <end position="333"/>
    </location>
</feature>
<feature type="compositionally biased region" description="Polar residues" evidence="3">
    <location>
        <begin position="251"/>
        <end position="301"/>
    </location>
</feature>
<dbReference type="Gene3D" id="1.20.5.490">
    <property type="entry name" value="Single helix bin"/>
    <property type="match status" value="1"/>
</dbReference>
<evidence type="ECO:0008006" key="6">
    <source>
        <dbReference type="Google" id="ProtNLM"/>
    </source>
</evidence>
<comment type="similarity">
    <text evidence="1">Belongs to the TSC-22/Dip/Bun family.</text>
</comment>
<evidence type="ECO:0000256" key="3">
    <source>
        <dbReference type="SAM" id="MobiDB-lite"/>
    </source>
</evidence>
<feature type="compositionally biased region" description="Low complexity" evidence="3">
    <location>
        <begin position="608"/>
        <end position="633"/>
    </location>
</feature>
<evidence type="ECO:0000256" key="1">
    <source>
        <dbReference type="ARBA" id="ARBA00007908"/>
    </source>
</evidence>
<feature type="region of interest" description="Disordered" evidence="3">
    <location>
        <begin position="26"/>
        <end position="52"/>
    </location>
</feature>
<dbReference type="PANTHER" id="PTHR46894">
    <property type="entry name" value="TSC22 DOMAIN FAMILY PROTEIN 2"/>
    <property type="match status" value="1"/>
</dbReference>
<sequence length="674" mass="69258">MSKMPAKKKSCFQITSVTQAQVAVIGTADDTESLDDPDESRTEDVSSEIYDMSRAEYEPACDRSSSEEALNNVGDPEVVSAMAPANAPLAGQLSGLSSNPVGDFRKVGVSGSAQQPTGSGVTPGLPLIPQPGAMQQQSTPAAGVSVNASRPATVTSAAPPPATSTVSSTSRFRVIKLDHGTGESFRRGRWTCTEFYEKDSEGSAVSRTVDSIRHAGGMLDAAGERDSGIGLTGGSVAAPSALSGQGLGSTVDPSVSSTRMHSVETPPQQQQIHHQNYSARQQGQPQVPGSHHLTSQSSGLKQNQTEYYQQQQSTSMPPGHAAGQALPVSSLPAVPQPVGQGPTSIMPLPSGGASMPSQIGDVALGVGASGSKPAPSILQQQAAGMGGAGGSMLVGGSALQQPTASPYATTGQPQPHGHPTSSGVQNVPAFTVSSSVPATVPTAVPSASSAAMPNVTTSSLPQGQIPHSKPPVALGMQGLPVAGFGLMEGVGGRKSEGLISAQSSVASGKEPVKPLMPESLQLTTPTVNSLFGIHIPVDGEDDSASGTNVVAIDNKIEQAMDLVKSHLMYAVREEVEVLKEQIKELLEKNSVLEKENAVLKSLANSEQLSQLSTQSGGSSGATPPQQQGLSQQQQPPPPQPHPQLQLHPKPPQPQTQPQLDPGQQQQPQPNVTSA</sequence>
<dbReference type="InterPro" id="IPR000580">
    <property type="entry name" value="TSC22/Bun"/>
</dbReference>
<feature type="region of interest" description="Disordered" evidence="3">
    <location>
        <begin position="395"/>
        <end position="422"/>
    </location>
</feature>
<dbReference type="InParanoid" id="A0A672HHK2"/>
<feature type="region of interest" description="Disordered" evidence="3">
    <location>
        <begin position="608"/>
        <end position="674"/>
    </location>
</feature>
<feature type="compositionally biased region" description="Polar residues" evidence="3">
    <location>
        <begin position="400"/>
        <end position="422"/>
    </location>
</feature>